<feature type="transmembrane region" description="Helical" evidence="1">
    <location>
        <begin position="162"/>
        <end position="177"/>
    </location>
</feature>
<dbReference type="HOGENOM" id="CLU_103270_0_0_9"/>
<evidence type="ECO:0000256" key="1">
    <source>
        <dbReference type="SAM" id="Phobius"/>
    </source>
</evidence>
<proteinExistence type="predicted"/>
<keyword evidence="1" id="KW-0812">Transmembrane</keyword>
<keyword evidence="1" id="KW-0472">Membrane</keyword>
<feature type="transmembrane region" description="Helical" evidence="1">
    <location>
        <begin position="48"/>
        <end position="70"/>
    </location>
</feature>
<dbReference type="PANTHER" id="PTHR39430:SF1">
    <property type="entry name" value="PROTEASE"/>
    <property type="match status" value="1"/>
</dbReference>
<evidence type="ECO:0000313" key="3">
    <source>
        <dbReference type="EMBL" id="ABN52900.1"/>
    </source>
</evidence>
<feature type="transmembrane region" description="Helical" evidence="1">
    <location>
        <begin position="205"/>
        <end position="227"/>
    </location>
</feature>
<gene>
    <name evidence="3" type="ordered locus">Cthe_1677</name>
</gene>
<dbReference type="EMBL" id="CP000568">
    <property type="protein sequence ID" value="ABN52900.1"/>
    <property type="molecule type" value="Genomic_DNA"/>
</dbReference>
<dbReference type="GeneID" id="35803631"/>
<feature type="transmembrane region" description="Helical" evidence="1">
    <location>
        <begin position="91"/>
        <end position="110"/>
    </location>
</feature>
<dbReference type="STRING" id="203119.Cthe_1677"/>
<keyword evidence="4" id="KW-1185">Reference proteome</keyword>
<feature type="domain" description="CAAX prenyl protease 2/Lysostaphin resistance protein A-like" evidence="2">
    <location>
        <begin position="126"/>
        <end position="220"/>
    </location>
</feature>
<reference evidence="3 4" key="2">
    <citation type="journal article" date="2013" name="Biotechnol. Biofuels">
        <title>Global transcriptome analysis of Clostridium thermocellum ATCC 27405 during growth on dilute acid pretreated Populus and switchgrass.</title>
        <authorList>
            <person name="Wilson C.M."/>
            <person name="Rodriguez M.Jr."/>
            <person name="Johnson C.M."/>
            <person name="Martin S.L."/>
            <person name="Chu T.M."/>
            <person name="Wolfinger R.D."/>
            <person name="Hauser L.J."/>
            <person name="Land M.L."/>
            <person name="Klingeman D.M."/>
            <person name="Syed M.H."/>
            <person name="Ragauskas A.J."/>
            <person name="Tschaplinski T.J."/>
            <person name="Mielenz J.R."/>
            <person name="Brown S.D."/>
        </authorList>
    </citation>
    <scope>NUCLEOTIDE SEQUENCE [LARGE SCALE GENOMIC DNA]</scope>
    <source>
        <strain evidence="4">ATCC 27405 / DSM 1237 / JCM 9322 / NBRC 103400 / NCIMB 10682 / NRRL B-4536 / VPI 7372</strain>
    </source>
</reference>
<dbReference type="RefSeq" id="WP_011838187.1">
    <property type="nucleotide sequence ID" value="NC_009012.1"/>
</dbReference>
<dbReference type="GO" id="GO:0080120">
    <property type="term" value="P:CAAX-box protein maturation"/>
    <property type="evidence" value="ECO:0007669"/>
    <property type="project" value="UniProtKB-ARBA"/>
</dbReference>
<protein>
    <submittedName>
        <fullName evidence="3">Abortive infection protein</fullName>
    </submittedName>
</protein>
<feature type="transmembrane region" description="Helical" evidence="1">
    <location>
        <begin position="183"/>
        <end position="198"/>
    </location>
</feature>
<evidence type="ECO:0000259" key="2">
    <source>
        <dbReference type="Pfam" id="PF02517"/>
    </source>
</evidence>
<evidence type="ECO:0000313" key="4">
    <source>
        <dbReference type="Proteomes" id="UP000002145"/>
    </source>
</evidence>
<dbReference type="AlphaFoldDB" id="A3DG21"/>
<dbReference type="Proteomes" id="UP000002145">
    <property type="component" value="Chromosome"/>
</dbReference>
<accession>A3DG21</accession>
<reference evidence="4" key="1">
    <citation type="submission" date="2007-02" db="EMBL/GenBank/DDBJ databases">
        <title>Complete sequence of Clostridium thermocellum ATCC 27405.</title>
        <authorList>
            <consortium name="US DOE Joint Genome Institute"/>
            <person name="Copeland A."/>
            <person name="Lucas S."/>
            <person name="Lapidus A."/>
            <person name="Barry K."/>
            <person name="Detter J.C."/>
            <person name="Glavina del Rio T."/>
            <person name="Hammon N."/>
            <person name="Israni S."/>
            <person name="Dalin E."/>
            <person name="Tice H."/>
            <person name="Pitluck S."/>
            <person name="Chertkov O."/>
            <person name="Brettin T."/>
            <person name="Bruce D."/>
            <person name="Han C."/>
            <person name="Tapia R."/>
            <person name="Gilna P."/>
            <person name="Schmutz J."/>
            <person name="Larimer F."/>
            <person name="Land M."/>
            <person name="Hauser L."/>
            <person name="Kyrpides N."/>
            <person name="Mikhailova N."/>
            <person name="Wu J.H.D."/>
            <person name="Newcomb M."/>
            <person name="Richardson P."/>
        </authorList>
    </citation>
    <scope>NUCLEOTIDE SEQUENCE [LARGE SCALE GENOMIC DNA]</scope>
    <source>
        <strain evidence="4">ATCC 27405 / DSM 1237 / JCM 9322 / NBRC 103400 / NCIMB 10682 / NRRL B-4536 / VPI 7372</strain>
    </source>
</reference>
<organism evidence="3 4">
    <name type="scientific">Acetivibrio thermocellus (strain ATCC 27405 / DSM 1237 / JCM 9322 / NBRC 103400 / NCIMB 10682 / NRRL B-4536 / VPI 7372)</name>
    <name type="common">Clostridium thermocellum</name>
    <dbReference type="NCBI Taxonomy" id="203119"/>
    <lineage>
        <taxon>Bacteria</taxon>
        <taxon>Bacillati</taxon>
        <taxon>Bacillota</taxon>
        <taxon>Clostridia</taxon>
        <taxon>Eubacteriales</taxon>
        <taxon>Oscillospiraceae</taxon>
        <taxon>Acetivibrio</taxon>
    </lineage>
</organism>
<dbReference type="GO" id="GO:0004175">
    <property type="term" value="F:endopeptidase activity"/>
    <property type="evidence" value="ECO:0007669"/>
    <property type="project" value="UniProtKB-ARBA"/>
</dbReference>
<dbReference type="KEGG" id="cth:Cthe_1677"/>
<dbReference type="eggNOG" id="COG1266">
    <property type="taxonomic scope" value="Bacteria"/>
</dbReference>
<keyword evidence="1" id="KW-1133">Transmembrane helix</keyword>
<sequence length="228" mass="25789">MEKHTEIIKSNVKSSMIQLVIAVCGVFVAVFGLSMFNQYLLMSFPLPLRMVLMIVTQWLLFLVPAILMIVNKEKLSSIGFKKEKILPQIGIGVLLALAMSLVLTVLPIILGFKDMVGNTTYTQTYQFVYQFIYAILGVALAEELVFRGYIFHKLLAIKNSKWFAIIISSLLFGLFHIFNGNIIQIFMTAFIGFLYCIFREKIKGCTLLSLIIAHGVYDAMIVLWVSIL</sequence>
<dbReference type="Pfam" id="PF02517">
    <property type="entry name" value="Rce1-like"/>
    <property type="match status" value="1"/>
</dbReference>
<dbReference type="InterPro" id="IPR003675">
    <property type="entry name" value="Rce1/LyrA-like_dom"/>
</dbReference>
<feature type="transmembrane region" description="Helical" evidence="1">
    <location>
        <begin position="16"/>
        <end position="36"/>
    </location>
</feature>
<feature type="transmembrane region" description="Helical" evidence="1">
    <location>
        <begin position="130"/>
        <end position="150"/>
    </location>
</feature>
<dbReference type="PANTHER" id="PTHR39430">
    <property type="entry name" value="MEMBRANE-ASSOCIATED PROTEASE-RELATED"/>
    <property type="match status" value="1"/>
</dbReference>
<name>A3DG21_ACET2</name>